<feature type="transmembrane region" description="Helical" evidence="9">
    <location>
        <begin position="192"/>
        <end position="210"/>
    </location>
</feature>
<feature type="transmembrane region" description="Helical" evidence="9">
    <location>
        <begin position="25"/>
        <end position="45"/>
    </location>
</feature>
<feature type="transmembrane region" description="Helical" evidence="9">
    <location>
        <begin position="401"/>
        <end position="421"/>
    </location>
</feature>
<feature type="transmembrane region" description="Helical" evidence="9">
    <location>
        <begin position="249"/>
        <end position="274"/>
    </location>
</feature>
<keyword evidence="6 9" id="KW-0769">Symport</keyword>
<keyword evidence="7 9" id="KW-1133">Transmembrane helix</keyword>
<feature type="transmembrane region" description="Helical" evidence="9">
    <location>
        <begin position="77"/>
        <end position="101"/>
    </location>
</feature>
<evidence type="ECO:0000256" key="8">
    <source>
        <dbReference type="ARBA" id="ARBA00023136"/>
    </source>
</evidence>
<feature type="transmembrane region" description="Helical" evidence="9">
    <location>
        <begin position="107"/>
        <end position="130"/>
    </location>
</feature>
<organism evidence="10 11">
    <name type="scientific">Schaalia dentiphila ATCC 17982</name>
    <dbReference type="NCBI Taxonomy" id="411466"/>
    <lineage>
        <taxon>Bacteria</taxon>
        <taxon>Bacillati</taxon>
        <taxon>Actinomycetota</taxon>
        <taxon>Actinomycetes</taxon>
        <taxon>Actinomycetales</taxon>
        <taxon>Actinomycetaceae</taxon>
        <taxon>Schaalia</taxon>
        <taxon>Schaalia dentiphila</taxon>
    </lineage>
</organism>
<dbReference type="eggNOG" id="COG1115">
    <property type="taxonomic scope" value="Bacteria"/>
</dbReference>
<feature type="transmembrane region" description="Helical" evidence="9">
    <location>
        <begin position="427"/>
        <end position="448"/>
    </location>
</feature>
<dbReference type="NCBIfam" id="TIGR00835">
    <property type="entry name" value="agcS"/>
    <property type="match status" value="1"/>
</dbReference>
<dbReference type="Proteomes" id="UP000003553">
    <property type="component" value="Unassembled WGS sequence"/>
</dbReference>
<comment type="caution">
    <text evidence="10">The sequence shown here is derived from an EMBL/GenBank/DDBJ whole genome shotgun (WGS) entry which is preliminary data.</text>
</comment>
<sequence length="498" mass="53224">MLGNTMNGTLRPAFDLAGTLDTISGFMYTYVLVALLIGVGLYFFIRTRALPLRLFVDALRVVMEPPKKEGGVSSFRALMVSTASRVGVGNIAGVATAVTLGGAGSVFWMWVIATLGGASAFIESTLAQIYKKRGPHHSYGGPAYYIQTALKQNWLAYLFAIVLILTYMGGFNLLASFNVADAFTQYSWANEWTPWIIGAILAILMAGSILGGTRRLTEVTGFLVPVMAIIYLGVGAVVIALNFHNIPAMFSAIFKGAFDFQAIFGGFAGSAMMYGIKRGLYSNEAGVGSAPNAAASASVSHPAKQGLVQMLSVFIDTMIICTFTAFVVLSSGVGDDGGVTGAPLVKDAMATVLGQPVAQVFISVALFLFAFTTLVGNFYYAEVNFRFLLRKIEIKHWMLTAFRLVAAGLVFCGALLKFEVAWNLGDILMGLMALINLPVIVILGNQAIRCANDYVAQRKAGRDPKFTASSIGLNPAELDYWQDKAPASAQDAAEKTNA</sequence>
<dbReference type="PANTHER" id="PTHR30330:SF1">
    <property type="entry name" value="AMINO-ACID CARRIER PROTEIN ALST"/>
    <property type="match status" value="1"/>
</dbReference>
<reference evidence="10" key="1">
    <citation type="submission" date="2007-04" db="EMBL/GenBank/DDBJ databases">
        <authorList>
            <person name="Fulton L."/>
            <person name="Clifton S."/>
            <person name="Fulton B."/>
            <person name="Xu J."/>
            <person name="Minx P."/>
            <person name="Pepin K.H."/>
            <person name="Johnson M."/>
            <person name="Thiruvilangam P."/>
            <person name="Bhonagiri V."/>
            <person name="Nash W.E."/>
            <person name="Mardis E.R."/>
            <person name="Wilson R.K."/>
        </authorList>
    </citation>
    <scope>NUCLEOTIDE SEQUENCE [LARGE SCALE GENOMIC DNA]</scope>
    <source>
        <strain evidence="10">ATCC 17982</strain>
    </source>
</reference>
<dbReference type="InterPro" id="IPR001463">
    <property type="entry name" value="Na/Ala_symport"/>
</dbReference>
<feature type="transmembrane region" description="Helical" evidence="9">
    <location>
        <begin position="154"/>
        <end position="180"/>
    </location>
</feature>
<protein>
    <submittedName>
        <fullName evidence="10">Amino acid carrier protein</fullName>
    </submittedName>
</protein>
<keyword evidence="4 9" id="KW-1003">Cell membrane</keyword>
<reference evidence="10" key="2">
    <citation type="submission" date="2015-05" db="EMBL/GenBank/DDBJ databases">
        <title>Draft genome sequence of Actinomyces odontolyticus (ATCC 17982).</title>
        <authorList>
            <person name="Sudarsanam P."/>
            <person name="Ley R."/>
            <person name="Guruge J."/>
            <person name="Turnbaugh P.J."/>
            <person name="Mahowald M."/>
            <person name="Liep D."/>
            <person name="Gordon J."/>
        </authorList>
    </citation>
    <scope>NUCLEOTIDE SEQUENCE</scope>
    <source>
        <strain evidence="10">ATCC 17982</strain>
    </source>
</reference>
<dbReference type="Pfam" id="PF01235">
    <property type="entry name" value="Na_Ala_symp"/>
    <property type="match status" value="1"/>
</dbReference>
<dbReference type="HOGENOM" id="CLU_024867_0_1_11"/>
<feature type="transmembrane region" description="Helical" evidence="9">
    <location>
        <begin position="357"/>
        <end position="380"/>
    </location>
</feature>
<gene>
    <name evidence="10" type="primary">agcS</name>
    <name evidence="10" type="ORF">ACTODO_01212</name>
</gene>
<proteinExistence type="inferred from homology"/>
<evidence type="ECO:0000256" key="7">
    <source>
        <dbReference type="ARBA" id="ARBA00022989"/>
    </source>
</evidence>
<dbReference type="PANTHER" id="PTHR30330">
    <property type="entry name" value="AGSS FAMILY TRANSPORTER, SODIUM-ALANINE"/>
    <property type="match status" value="1"/>
</dbReference>
<keyword evidence="11" id="KW-1185">Reference proteome</keyword>
<comment type="similarity">
    <text evidence="2 9">Belongs to the alanine or glycine:cation symporter (AGCS) (TC 2.A.25) family.</text>
</comment>
<accession>A7BC36</accession>
<dbReference type="GO" id="GO:0005283">
    <property type="term" value="F:amino acid:sodium symporter activity"/>
    <property type="evidence" value="ECO:0007669"/>
    <property type="project" value="InterPro"/>
</dbReference>
<dbReference type="EMBL" id="AAYI02000004">
    <property type="protein sequence ID" value="EDN80760.1"/>
    <property type="molecule type" value="Genomic_DNA"/>
</dbReference>
<feature type="transmembrane region" description="Helical" evidence="9">
    <location>
        <begin position="222"/>
        <end position="243"/>
    </location>
</feature>
<name>A7BC36_9ACTO</name>
<keyword evidence="8 9" id="KW-0472">Membrane</keyword>
<evidence type="ECO:0000256" key="3">
    <source>
        <dbReference type="ARBA" id="ARBA00022448"/>
    </source>
</evidence>
<evidence type="ECO:0000313" key="11">
    <source>
        <dbReference type="Proteomes" id="UP000003553"/>
    </source>
</evidence>
<keyword evidence="3 9" id="KW-0813">Transport</keyword>
<dbReference type="Gene3D" id="1.20.1740.10">
    <property type="entry name" value="Amino acid/polyamine transporter I"/>
    <property type="match status" value="1"/>
</dbReference>
<dbReference type="GO" id="GO:0005886">
    <property type="term" value="C:plasma membrane"/>
    <property type="evidence" value="ECO:0007669"/>
    <property type="project" value="UniProtKB-SubCell"/>
</dbReference>
<feature type="transmembrane region" description="Helical" evidence="9">
    <location>
        <begin position="307"/>
        <end position="329"/>
    </location>
</feature>
<dbReference type="PRINTS" id="PR00175">
    <property type="entry name" value="NAALASMPORT"/>
</dbReference>
<evidence type="ECO:0000313" key="10">
    <source>
        <dbReference type="EMBL" id="EDN80760.1"/>
    </source>
</evidence>
<evidence type="ECO:0000256" key="9">
    <source>
        <dbReference type="RuleBase" id="RU363064"/>
    </source>
</evidence>
<keyword evidence="5 9" id="KW-0812">Transmembrane</keyword>
<evidence type="ECO:0000256" key="5">
    <source>
        <dbReference type="ARBA" id="ARBA00022692"/>
    </source>
</evidence>
<dbReference type="FunFam" id="1.20.1740.10:FF:000004">
    <property type="entry name" value="Sodium:alanine symporter family protein"/>
    <property type="match status" value="1"/>
</dbReference>
<evidence type="ECO:0000256" key="2">
    <source>
        <dbReference type="ARBA" id="ARBA00009261"/>
    </source>
</evidence>
<comment type="subcellular location">
    <subcellularLocation>
        <location evidence="1 9">Cell membrane</location>
        <topology evidence="1 9">Multi-pass membrane protein</topology>
    </subcellularLocation>
</comment>
<dbReference type="AlphaFoldDB" id="A7BC36"/>
<evidence type="ECO:0000256" key="4">
    <source>
        <dbReference type="ARBA" id="ARBA00022475"/>
    </source>
</evidence>
<evidence type="ECO:0000256" key="6">
    <source>
        <dbReference type="ARBA" id="ARBA00022847"/>
    </source>
</evidence>
<evidence type="ECO:0000256" key="1">
    <source>
        <dbReference type="ARBA" id="ARBA00004651"/>
    </source>
</evidence>